<dbReference type="OrthoDB" id="5242641at2"/>
<dbReference type="RefSeq" id="WP_043119216.1">
    <property type="nucleotide sequence ID" value="NZ_JTDL01000002.1"/>
</dbReference>
<evidence type="ECO:0000313" key="4">
    <source>
        <dbReference type="Proteomes" id="UP000030982"/>
    </source>
</evidence>
<dbReference type="InterPro" id="IPR014729">
    <property type="entry name" value="Rossmann-like_a/b/a_fold"/>
</dbReference>
<dbReference type="CDD" id="cd00293">
    <property type="entry name" value="USP-like"/>
    <property type="match status" value="1"/>
</dbReference>
<dbReference type="PANTHER" id="PTHR46268">
    <property type="entry name" value="STRESS RESPONSE PROTEIN NHAX"/>
    <property type="match status" value="1"/>
</dbReference>
<dbReference type="STRING" id="1338436.LK10_00195"/>
<dbReference type="AlphaFoldDB" id="A0A0B2AUF9"/>
<dbReference type="InterPro" id="IPR006016">
    <property type="entry name" value="UspA"/>
</dbReference>
<feature type="domain" description="UspA" evidence="2">
    <location>
        <begin position="4"/>
        <end position="140"/>
    </location>
</feature>
<protein>
    <submittedName>
        <fullName evidence="3">Universal stress protein UspA</fullName>
    </submittedName>
</protein>
<dbReference type="EMBL" id="JTDL01000002">
    <property type="protein sequence ID" value="KHL05615.1"/>
    <property type="molecule type" value="Genomic_DNA"/>
</dbReference>
<evidence type="ECO:0000259" key="2">
    <source>
        <dbReference type="Pfam" id="PF00582"/>
    </source>
</evidence>
<gene>
    <name evidence="3" type="ORF">LK10_00195</name>
</gene>
<evidence type="ECO:0000313" key="3">
    <source>
        <dbReference type="EMBL" id="KHL05615.1"/>
    </source>
</evidence>
<accession>A0A0B2AUF9</accession>
<dbReference type="SUPFAM" id="SSF52402">
    <property type="entry name" value="Adenine nucleotide alpha hydrolases-like"/>
    <property type="match status" value="2"/>
</dbReference>
<sequence>MRYVVGYQSDERGGDAVAVAVAIARAQGAKLDIMLVLGEDAPYVGPSSEADHPGRRVDAEERQILTAQQRALALVPKDVEVEFHVREGSSPAAVLIETAVEFEAALIVVGAASNGLFKRYTVGTVANALLHASPVPVALAPRGYKRSDPIERLTAFIGQGPGADAAVDVALVASARRDVPLRFVSLVELDERGDHGRSVDAANRHADTVLGDAVGRLPKGHETSVEVVRGRTFEEAVESVDWLPGELVIIGSSRLAQKRRLFLGSIANKVLRVLPVPLVVVPLEYERAESRPLG</sequence>
<keyword evidence="4" id="KW-1185">Reference proteome</keyword>
<comment type="caution">
    <text evidence="3">The sequence shown here is derived from an EMBL/GenBank/DDBJ whole genome shotgun (WGS) entry which is preliminary data.</text>
</comment>
<name>A0A0B2AUF9_9MICC</name>
<reference evidence="3 4" key="1">
    <citation type="submission" date="2014-09" db="EMBL/GenBank/DDBJ databases">
        <title>Genome sequence of Sinomonas sp. MUSC 117.</title>
        <authorList>
            <person name="Lee L.-H."/>
        </authorList>
    </citation>
    <scope>NUCLEOTIDE SEQUENCE [LARGE SCALE GENOMIC DNA]</scope>
    <source>
        <strain evidence="3 4">MUSC 117</strain>
    </source>
</reference>
<organism evidence="3 4">
    <name type="scientific">Sinomonas humi</name>
    <dbReference type="NCBI Taxonomy" id="1338436"/>
    <lineage>
        <taxon>Bacteria</taxon>
        <taxon>Bacillati</taxon>
        <taxon>Actinomycetota</taxon>
        <taxon>Actinomycetes</taxon>
        <taxon>Micrococcales</taxon>
        <taxon>Micrococcaceae</taxon>
        <taxon>Sinomonas</taxon>
    </lineage>
</organism>
<dbReference type="PANTHER" id="PTHR46268:SF6">
    <property type="entry name" value="UNIVERSAL STRESS PROTEIN UP12"/>
    <property type="match status" value="1"/>
</dbReference>
<dbReference type="Gene3D" id="3.40.50.620">
    <property type="entry name" value="HUPs"/>
    <property type="match status" value="2"/>
</dbReference>
<feature type="domain" description="UspA" evidence="2">
    <location>
        <begin position="159"/>
        <end position="282"/>
    </location>
</feature>
<evidence type="ECO:0000256" key="1">
    <source>
        <dbReference type="ARBA" id="ARBA00008791"/>
    </source>
</evidence>
<proteinExistence type="inferred from homology"/>
<dbReference type="Proteomes" id="UP000030982">
    <property type="component" value="Unassembled WGS sequence"/>
</dbReference>
<comment type="similarity">
    <text evidence="1">Belongs to the universal stress protein A family.</text>
</comment>
<dbReference type="Pfam" id="PF00582">
    <property type="entry name" value="Usp"/>
    <property type="match status" value="2"/>
</dbReference>